<dbReference type="Proteomes" id="UP001140076">
    <property type="component" value="Unassembled WGS sequence"/>
</dbReference>
<keyword evidence="2" id="KW-0812">Transmembrane</keyword>
<dbReference type="InterPro" id="IPR009936">
    <property type="entry name" value="DUF1468"/>
</dbReference>
<feature type="transmembrane region" description="Helical" evidence="2">
    <location>
        <begin position="132"/>
        <end position="148"/>
    </location>
</feature>
<dbReference type="Pfam" id="PF07331">
    <property type="entry name" value="TctB"/>
    <property type="match status" value="1"/>
</dbReference>
<evidence type="ECO:0000256" key="1">
    <source>
        <dbReference type="SAM" id="MobiDB-lite"/>
    </source>
</evidence>
<feature type="region of interest" description="Disordered" evidence="1">
    <location>
        <begin position="1"/>
        <end position="24"/>
    </location>
</feature>
<protein>
    <submittedName>
        <fullName evidence="4">Tripartite tricarboxylate transporter TctB family protein</fullName>
    </submittedName>
</protein>
<evidence type="ECO:0000259" key="3">
    <source>
        <dbReference type="Pfam" id="PF07331"/>
    </source>
</evidence>
<keyword evidence="2" id="KW-0472">Membrane</keyword>
<feature type="compositionally biased region" description="Low complexity" evidence="1">
    <location>
        <begin position="91"/>
        <end position="100"/>
    </location>
</feature>
<evidence type="ECO:0000256" key="2">
    <source>
        <dbReference type="SAM" id="Phobius"/>
    </source>
</evidence>
<feature type="domain" description="DUF1468" evidence="3">
    <location>
        <begin position="34"/>
        <end position="201"/>
    </location>
</feature>
<feature type="transmembrane region" description="Helical" evidence="2">
    <location>
        <begin position="154"/>
        <end position="171"/>
    </location>
</feature>
<keyword evidence="2" id="KW-1133">Transmembrane helix</keyword>
<name>A0A9X3SGI8_9ACTN</name>
<accession>A0A9X3SGI8</accession>
<feature type="transmembrane region" description="Helical" evidence="2">
    <location>
        <begin position="66"/>
        <end position="87"/>
    </location>
</feature>
<organism evidence="4 5">
    <name type="scientific">Streptomonospora mangrovi</name>
    <dbReference type="NCBI Taxonomy" id="2883123"/>
    <lineage>
        <taxon>Bacteria</taxon>
        <taxon>Bacillati</taxon>
        <taxon>Actinomycetota</taxon>
        <taxon>Actinomycetes</taxon>
        <taxon>Streptosporangiales</taxon>
        <taxon>Nocardiopsidaceae</taxon>
        <taxon>Streptomonospora</taxon>
    </lineage>
</organism>
<feature type="compositionally biased region" description="Low complexity" evidence="1">
    <location>
        <begin position="107"/>
        <end position="122"/>
    </location>
</feature>
<keyword evidence="5" id="KW-1185">Reference proteome</keyword>
<feature type="transmembrane region" description="Helical" evidence="2">
    <location>
        <begin position="178"/>
        <end position="200"/>
    </location>
</feature>
<feature type="region of interest" description="Disordered" evidence="1">
    <location>
        <begin position="91"/>
        <end position="125"/>
    </location>
</feature>
<dbReference type="AlphaFoldDB" id="A0A9X3SGI8"/>
<gene>
    <name evidence="4" type="ORF">LG943_21925</name>
</gene>
<evidence type="ECO:0000313" key="4">
    <source>
        <dbReference type="EMBL" id="MDA0566952.1"/>
    </source>
</evidence>
<dbReference type="EMBL" id="JAJAQC010000045">
    <property type="protein sequence ID" value="MDA0566952.1"/>
    <property type="molecule type" value="Genomic_DNA"/>
</dbReference>
<reference evidence="4" key="1">
    <citation type="submission" date="2021-10" db="EMBL/GenBank/DDBJ databases">
        <title>Streptomonospora sp. nov., isolated from mangrove soil.</title>
        <authorList>
            <person name="Chen X."/>
            <person name="Ge X."/>
            <person name="Liu W."/>
        </authorList>
    </citation>
    <scope>NUCLEOTIDE SEQUENCE</scope>
    <source>
        <strain evidence="4">S1-112</strain>
    </source>
</reference>
<sequence length="209" mass="20903">MNPTSESPPAAPPSAATAPPAARPSWWRGRSEVFVGLLVIGVAVVMAVQTAGMHVPDTSTGPGPQLFPWLVSGLMLVLGAALVVQVVRTPAADPDADSGPRPGGAGADAADADGGAAGAAGRAGRRAPQTDWRTVATVLGSVAAFALLLHPLGWLLSGALLFFGVAWAFGGRRPLYEAAVALVYSSVVQLAFVGGLGLNLPSGILGGIL</sequence>
<dbReference type="RefSeq" id="WP_270074206.1">
    <property type="nucleotide sequence ID" value="NZ_JAJAQC010000045.1"/>
</dbReference>
<proteinExistence type="predicted"/>
<feature type="transmembrane region" description="Helical" evidence="2">
    <location>
        <begin position="33"/>
        <end position="54"/>
    </location>
</feature>
<comment type="caution">
    <text evidence="4">The sequence shown here is derived from an EMBL/GenBank/DDBJ whole genome shotgun (WGS) entry which is preliminary data.</text>
</comment>
<evidence type="ECO:0000313" key="5">
    <source>
        <dbReference type="Proteomes" id="UP001140076"/>
    </source>
</evidence>